<dbReference type="Gene3D" id="3.40.50.1980">
    <property type="entry name" value="Nitrogenase molybdenum iron protein domain"/>
    <property type="match status" value="2"/>
</dbReference>
<proteinExistence type="inferred from homology"/>
<dbReference type="PROSITE" id="PS50983">
    <property type="entry name" value="FE_B12_PBP"/>
    <property type="match status" value="1"/>
</dbReference>
<name>A0A917S6Q0_9ACTN</name>
<keyword evidence="4" id="KW-0732">Signal</keyword>
<evidence type="ECO:0000256" key="1">
    <source>
        <dbReference type="ARBA" id="ARBA00004196"/>
    </source>
</evidence>
<organism evidence="6 7">
    <name type="scientific">Microlunatus endophyticus</name>
    <dbReference type="NCBI Taxonomy" id="1716077"/>
    <lineage>
        <taxon>Bacteria</taxon>
        <taxon>Bacillati</taxon>
        <taxon>Actinomycetota</taxon>
        <taxon>Actinomycetes</taxon>
        <taxon>Propionibacteriales</taxon>
        <taxon>Propionibacteriaceae</taxon>
        <taxon>Microlunatus</taxon>
    </lineage>
</organism>
<comment type="caution">
    <text evidence="6">The sequence shown here is derived from an EMBL/GenBank/DDBJ whole genome shotgun (WGS) entry which is preliminary data.</text>
</comment>
<feature type="domain" description="Fe/B12 periplasmic-binding" evidence="5">
    <location>
        <begin position="78"/>
        <end position="352"/>
    </location>
</feature>
<dbReference type="PANTHER" id="PTHR30532:SF25">
    <property type="entry name" value="IRON(III) DICITRATE-BINDING PERIPLASMIC PROTEIN"/>
    <property type="match status" value="1"/>
</dbReference>
<accession>A0A917S6Q0</accession>
<dbReference type="SUPFAM" id="SSF53807">
    <property type="entry name" value="Helical backbone' metal receptor"/>
    <property type="match status" value="1"/>
</dbReference>
<dbReference type="EMBL" id="BMMZ01000003">
    <property type="protein sequence ID" value="GGL59836.1"/>
    <property type="molecule type" value="Genomic_DNA"/>
</dbReference>
<reference evidence="6" key="2">
    <citation type="submission" date="2020-09" db="EMBL/GenBank/DDBJ databases">
        <authorList>
            <person name="Sun Q."/>
            <person name="Zhou Y."/>
        </authorList>
    </citation>
    <scope>NUCLEOTIDE SEQUENCE</scope>
    <source>
        <strain evidence="6">CGMCC 4.7306</strain>
    </source>
</reference>
<dbReference type="InterPro" id="IPR006311">
    <property type="entry name" value="TAT_signal"/>
</dbReference>
<dbReference type="InterPro" id="IPR002491">
    <property type="entry name" value="ABC_transptr_periplasmic_BD"/>
</dbReference>
<evidence type="ECO:0000259" key="5">
    <source>
        <dbReference type="PROSITE" id="PS50983"/>
    </source>
</evidence>
<evidence type="ECO:0000313" key="6">
    <source>
        <dbReference type="EMBL" id="GGL59836.1"/>
    </source>
</evidence>
<evidence type="ECO:0000256" key="3">
    <source>
        <dbReference type="ARBA" id="ARBA00022448"/>
    </source>
</evidence>
<evidence type="ECO:0000256" key="2">
    <source>
        <dbReference type="ARBA" id="ARBA00008814"/>
    </source>
</evidence>
<dbReference type="GO" id="GO:1901678">
    <property type="term" value="P:iron coordination entity transport"/>
    <property type="evidence" value="ECO:0007669"/>
    <property type="project" value="UniProtKB-ARBA"/>
</dbReference>
<gene>
    <name evidence="6" type="ORF">GCM10011575_17970</name>
</gene>
<dbReference type="InterPro" id="IPR051313">
    <property type="entry name" value="Bact_iron-sidero_bind"/>
</dbReference>
<evidence type="ECO:0000313" key="7">
    <source>
        <dbReference type="Proteomes" id="UP000613840"/>
    </source>
</evidence>
<protein>
    <submittedName>
        <fullName evidence="6">ABC transporter substrate-binding protein</fullName>
    </submittedName>
</protein>
<comment type="subcellular location">
    <subcellularLocation>
        <location evidence="1">Cell envelope</location>
    </subcellularLocation>
</comment>
<dbReference type="PANTHER" id="PTHR30532">
    <property type="entry name" value="IRON III DICITRATE-BINDING PERIPLASMIC PROTEIN"/>
    <property type="match status" value="1"/>
</dbReference>
<dbReference type="PROSITE" id="PS51318">
    <property type="entry name" value="TAT"/>
    <property type="match status" value="1"/>
</dbReference>
<sequence length="352" mass="37550">MITDAPAALSDVAVDAEFRLIVDRLTRRGLLAGGIAAGAGAGLALAGCSTGDNRHTPSSKRTVTTTAGTFTVPAAPERVVCIDYFTAIFLIELGLTPTGGIDYSWVDTSSMYPAYVPILKKLPNIGEITSTDYEKITALRPDLILGPTPGSQYDNSKGAMKTLTAVAPVASVDFGSTGDWRGPFEQTAKLVNRTAELAPLIASYRRTVSETKTSYADLLATTVVSVVDYSQDGNYALDLPKSTDGVVLADLGVTFGKASADNGSNNRGLSLERISDLADSDIILYRADAKKEPTNGLQDVVKLRAWKELPAVKAGHVYPIGWADVCTYRWAENAIKDFTGILDTYGDNRRGR</sequence>
<evidence type="ECO:0000256" key="4">
    <source>
        <dbReference type="ARBA" id="ARBA00022729"/>
    </source>
</evidence>
<keyword evidence="3" id="KW-0813">Transport</keyword>
<keyword evidence="7" id="KW-1185">Reference proteome</keyword>
<dbReference type="Proteomes" id="UP000613840">
    <property type="component" value="Unassembled WGS sequence"/>
</dbReference>
<dbReference type="AlphaFoldDB" id="A0A917S6Q0"/>
<dbReference type="Pfam" id="PF01497">
    <property type="entry name" value="Peripla_BP_2"/>
    <property type="match status" value="1"/>
</dbReference>
<reference evidence="6" key="1">
    <citation type="journal article" date="2014" name="Int. J. Syst. Evol. Microbiol.">
        <title>Complete genome sequence of Corynebacterium casei LMG S-19264T (=DSM 44701T), isolated from a smear-ripened cheese.</title>
        <authorList>
            <consortium name="US DOE Joint Genome Institute (JGI-PGF)"/>
            <person name="Walter F."/>
            <person name="Albersmeier A."/>
            <person name="Kalinowski J."/>
            <person name="Ruckert C."/>
        </authorList>
    </citation>
    <scope>NUCLEOTIDE SEQUENCE</scope>
    <source>
        <strain evidence="6">CGMCC 4.7306</strain>
    </source>
</reference>
<comment type="similarity">
    <text evidence="2">Belongs to the bacterial solute-binding protein 8 family.</text>
</comment>
<dbReference type="GO" id="GO:0030288">
    <property type="term" value="C:outer membrane-bounded periplasmic space"/>
    <property type="evidence" value="ECO:0007669"/>
    <property type="project" value="TreeGrafter"/>
</dbReference>
<dbReference type="RefSeq" id="WP_188894827.1">
    <property type="nucleotide sequence ID" value="NZ_BMMZ01000003.1"/>
</dbReference>